<dbReference type="OrthoDB" id="1932706at2759"/>
<dbReference type="PANTHER" id="PTHR13526">
    <property type="entry name" value="TRANSCRIPTION FACTOR SPT20 HOMOLOG"/>
    <property type="match status" value="1"/>
</dbReference>
<evidence type="ECO:0000256" key="1">
    <source>
        <dbReference type="SAM" id="MobiDB-lite"/>
    </source>
</evidence>
<protein>
    <submittedName>
        <fullName evidence="3">Spt20 family-domain-containing protein</fullName>
    </submittedName>
</protein>
<feature type="compositionally biased region" description="Low complexity" evidence="1">
    <location>
        <begin position="499"/>
        <end position="510"/>
    </location>
</feature>
<proteinExistence type="predicted"/>
<feature type="compositionally biased region" description="Basic and acidic residues" evidence="1">
    <location>
        <begin position="456"/>
        <end position="470"/>
    </location>
</feature>
<feature type="region of interest" description="Disordered" evidence="1">
    <location>
        <begin position="295"/>
        <end position="325"/>
    </location>
</feature>
<feature type="compositionally biased region" description="Basic and acidic residues" evidence="1">
    <location>
        <begin position="241"/>
        <end position="253"/>
    </location>
</feature>
<name>A0A9P7ZQC6_9HYPO</name>
<feature type="domain" description="Spt20-like SEP" evidence="2">
    <location>
        <begin position="118"/>
        <end position="369"/>
    </location>
</feature>
<accession>A0A9P7ZQC6</accession>
<evidence type="ECO:0000259" key="2">
    <source>
        <dbReference type="Pfam" id="PF12090"/>
    </source>
</evidence>
<feature type="compositionally biased region" description="Polar residues" evidence="1">
    <location>
        <begin position="416"/>
        <end position="432"/>
    </location>
</feature>
<feature type="compositionally biased region" description="Low complexity" evidence="1">
    <location>
        <begin position="29"/>
        <end position="40"/>
    </location>
</feature>
<evidence type="ECO:0000313" key="4">
    <source>
        <dbReference type="Proteomes" id="UP000887229"/>
    </source>
</evidence>
<reference evidence="3" key="1">
    <citation type="journal article" date="2021" name="IMA Fungus">
        <title>Genomic characterization of three marine fungi, including Emericellopsis atlantica sp. nov. with signatures of a generalist lifestyle and marine biomass degradation.</title>
        <authorList>
            <person name="Hagestad O.C."/>
            <person name="Hou L."/>
            <person name="Andersen J.H."/>
            <person name="Hansen E.H."/>
            <person name="Altermark B."/>
            <person name="Li C."/>
            <person name="Kuhnert E."/>
            <person name="Cox R.J."/>
            <person name="Crous P.W."/>
            <person name="Spatafora J.W."/>
            <person name="Lail K."/>
            <person name="Amirebrahimi M."/>
            <person name="Lipzen A."/>
            <person name="Pangilinan J."/>
            <person name="Andreopoulos W."/>
            <person name="Hayes R.D."/>
            <person name="Ng V."/>
            <person name="Grigoriev I.V."/>
            <person name="Jackson S.A."/>
            <person name="Sutton T.D.S."/>
            <person name="Dobson A.D.W."/>
            <person name="Rama T."/>
        </authorList>
    </citation>
    <scope>NUCLEOTIDE SEQUENCE</scope>
    <source>
        <strain evidence="3">TS7</strain>
    </source>
</reference>
<feature type="compositionally biased region" description="Low complexity" evidence="1">
    <location>
        <begin position="593"/>
        <end position="606"/>
    </location>
</feature>
<dbReference type="AlphaFoldDB" id="A0A9P7ZQC6"/>
<feature type="compositionally biased region" description="Polar residues" evidence="1">
    <location>
        <begin position="612"/>
        <end position="623"/>
    </location>
</feature>
<feature type="compositionally biased region" description="Polar residues" evidence="1">
    <location>
        <begin position="46"/>
        <end position="64"/>
    </location>
</feature>
<feature type="region of interest" description="Disordered" evidence="1">
    <location>
        <begin position="956"/>
        <end position="987"/>
    </location>
</feature>
<feature type="region of interest" description="Disordered" evidence="1">
    <location>
        <begin position="192"/>
        <end position="259"/>
    </location>
</feature>
<dbReference type="GeneID" id="70294006"/>
<dbReference type="RefSeq" id="XP_046120179.1">
    <property type="nucleotide sequence ID" value="XM_046263103.1"/>
</dbReference>
<feature type="region of interest" description="Disordered" evidence="1">
    <location>
        <begin position="858"/>
        <end position="886"/>
    </location>
</feature>
<feature type="region of interest" description="Disordered" evidence="1">
    <location>
        <begin position="456"/>
        <end position="510"/>
    </location>
</feature>
<dbReference type="PANTHER" id="PTHR13526:SF8">
    <property type="entry name" value="TRANSCRIPTION FACTOR SPT20 HOMOLOG"/>
    <property type="match status" value="1"/>
</dbReference>
<gene>
    <name evidence="3" type="ORF">F5Z01DRAFT_649723</name>
</gene>
<feature type="region of interest" description="Disordered" evidence="1">
    <location>
        <begin position="529"/>
        <end position="555"/>
    </location>
</feature>
<feature type="region of interest" description="Disordered" evidence="1">
    <location>
        <begin position="1"/>
        <end position="80"/>
    </location>
</feature>
<keyword evidence="4" id="KW-1185">Reference proteome</keyword>
<dbReference type="Proteomes" id="UP000887229">
    <property type="component" value="Unassembled WGS sequence"/>
</dbReference>
<feature type="compositionally biased region" description="Polar residues" evidence="1">
    <location>
        <begin position="1"/>
        <end position="10"/>
    </location>
</feature>
<dbReference type="EMBL" id="MU251248">
    <property type="protein sequence ID" value="KAG9256255.1"/>
    <property type="molecule type" value="Genomic_DNA"/>
</dbReference>
<feature type="compositionally biased region" description="Low complexity" evidence="1">
    <location>
        <begin position="472"/>
        <end position="486"/>
    </location>
</feature>
<sequence>MAPIASQPNGANKLKRAAPPTIQTNGSMASTPASSPSAAKKPPPTVKSQPSSATERTITASTVRPNRIRRDTSNLQLGRTRNTANLRLGWDMMQGAGQPRPYIVTSKYILQKHAGAIPSLVVHLHPSHFRFDGQDSVFTYTSPMGIFVKHLKTKTIPPELLEQFNAAGVPFYDGCLIVQVCDHKSVAQVKDAARSASKSKDTKETSVHKYNPYITPSSYAPFPKDEPNDADGNGQTGDADANVKHEESDKDNGTRSVAGLKPRTFTMVLHPTPESLQRDLVLKASMPPLDAGVAETPGLNPPATPSKLALPTPTASNMPPPAKRLKQKKPELEPEYIHAAEGEILLATTAPLTLEPKASLERQIALLEFMAHPQHLDPPPEPKTRKRTVAEMAADEAAAAEKERYMLFLDERPGVNSAQGGSTTDNDGQTTAAGFEPTFERFKIINQIKQELAEKKEQEKLKQQENDRKLQLQRQQQADSQAQKQQNEAEKARREAAALREAQARQQQQQQQAQQQAQQQQHQQQQQQQAQQAQEAQRQAMAARANQNKNQVNGVQQQQVPNAQMANGMPHPNAGGMPMGANPNMAAAQQARFQALSQQQAQASASPVIRQGTPQAQSSPMVNSNMAIPQTSASPPRPSSVVQNPPMAVPMAHNMSARGSQQSHPSNTPRIPHSTPNMAHGTPVNMQAMAATPRMTQASPPPNMMQQNSQHMPQAIMMNNQNMSQNPQFMAQLAHQQRLQQQQQNMQQMNMQQMSPQQQQQMLHYMQQRQAMAQQQQQQQQQHQQQSGMMSQQQLAQQYSQQLQNMAGGQMRAQMTPQQLQMMQQQMRMQQMGGNGMHRQVSNPQMMNGSHPNMQAMAMQMQQQQQQQQLQQQQQHAAQQQQRMAQQQQNPAQIAINNLAQQFYLRSMTDAANKYGGKDNIPPDTQEQYKQQALQRAQQAYQKQQQNMAMQRQQMMMAQQQQNQQNQQNQQQQQAAMQMGMMGQQPM</sequence>
<feature type="compositionally biased region" description="Basic and acidic residues" evidence="1">
    <location>
        <begin position="487"/>
        <end position="498"/>
    </location>
</feature>
<dbReference type="InterPro" id="IPR046468">
    <property type="entry name" value="Spt20-like_SEP"/>
</dbReference>
<dbReference type="GO" id="GO:0003712">
    <property type="term" value="F:transcription coregulator activity"/>
    <property type="evidence" value="ECO:0007669"/>
    <property type="project" value="InterPro"/>
</dbReference>
<feature type="region of interest" description="Disordered" evidence="1">
    <location>
        <begin position="774"/>
        <end position="793"/>
    </location>
</feature>
<organism evidence="3 4">
    <name type="scientific">Emericellopsis atlantica</name>
    <dbReference type="NCBI Taxonomy" id="2614577"/>
    <lineage>
        <taxon>Eukaryota</taxon>
        <taxon>Fungi</taxon>
        <taxon>Dikarya</taxon>
        <taxon>Ascomycota</taxon>
        <taxon>Pezizomycotina</taxon>
        <taxon>Sordariomycetes</taxon>
        <taxon>Hypocreomycetidae</taxon>
        <taxon>Hypocreales</taxon>
        <taxon>Bionectriaceae</taxon>
        <taxon>Emericellopsis</taxon>
    </lineage>
</organism>
<dbReference type="GO" id="GO:0000124">
    <property type="term" value="C:SAGA complex"/>
    <property type="evidence" value="ECO:0007669"/>
    <property type="project" value="InterPro"/>
</dbReference>
<feature type="compositionally biased region" description="Basic and acidic residues" evidence="1">
    <location>
        <begin position="198"/>
        <end position="207"/>
    </location>
</feature>
<dbReference type="Pfam" id="PF12090">
    <property type="entry name" value="Spt20_SEP"/>
    <property type="match status" value="1"/>
</dbReference>
<evidence type="ECO:0000313" key="3">
    <source>
        <dbReference type="EMBL" id="KAG9256255.1"/>
    </source>
</evidence>
<comment type="caution">
    <text evidence="3">The sequence shown here is derived from an EMBL/GenBank/DDBJ whole genome shotgun (WGS) entry which is preliminary data.</text>
</comment>
<dbReference type="InterPro" id="IPR021950">
    <property type="entry name" value="Spt20"/>
</dbReference>
<feature type="region of interest" description="Disordered" evidence="1">
    <location>
        <begin position="593"/>
        <end position="623"/>
    </location>
</feature>
<dbReference type="GO" id="GO:0006357">
    <property type="term" value="P:regulation of transcription by RNA polymerase II"/>
    <property type="evidence" value="ECO:0007669"/>
    <property type="project" value="TreeGrafter"/>
</dbReference>
<feature type="region of interest" description="Disordered" evidence="1">
    <location>
        <begin position="413"/>
        <end position="438"/>
    </location>
</feature>